<evidence type="ECO:0000259" key="7">
    <source>
        <dbReference type="PROSITE" id="PS50045"/>
    </source>
</evidence>
<accession>A0A0A2GF21</accession>
<dbReference type="InterPro" id="IPR025943">
    <property type="entry name" value="Sigma_54_int_dom_ATP-bd_2"/>
</dbReference>
<dbReference type="InterPro" id="IPR009057">
    <property type="entry name" value="Homeodomain-like_sf"/>
</dbReference>
<dbReference type="PROSITE" id="PS00688">
    <property type="entry name" value="SIGMA54_INTERACT_3"/>
    <property type="match status" value="1"/>
</dbReference>
<dbReference type="RefSeq" id="WP_025842677.1">
    <property type="nucleotide sequence ID" value="NZ_JQZW01000002.1"/>
</dbReference>
<evidence type="ECO:0000256" key="3">
    <source>
        <dbReference type="ARBA" id="ARBA00023015"/>
    </source>
</evidence>
<dbReference type="PANTHER" id="PTHR32071">
    <property type="entry name" value="TRANSCRIPTIONAL REGULATORY PROTEIN"/>
    <property type="match status" value="1"/>
</dbReference>
<dbReference type="Proteomes" id="UP000030134">
    <property type="component" value="Unassembled WGS sequence"/>
</dbReference>
<dbReference type="SUPFAM" id="SSF52540">
    <property type="entry name" value="P-loop containing nucleoside triphosphate hydrolases"/>
    <property type="match status" value="1"/>
</dbReference>
<evidence type="ECO:0000256" key="4">
    <source>
        <dbReference type="ARBA" id="ARBA00023125"/>
    </source>
</evidence>
<dbReference type="Gene3D" id="3.40.50.300">
    <property type="entry name" value="P-loop containing nucleotide triphosphate hydrolases"/>
    <property type="match status" value="1"/>
</dbReference>
<dbReference type="PANTHER" id="PTHR32071:SF121">
    <property type="entry name" value="SIGMA L-DEPENDENT TRANSCRIPTIONAL REGULATOR YQIR-RELATED"/>
    <property type="match status" value="1"/>
</dbReference>
<dbReference type="OrthoDB" id="9810703at2"/>
<protein>
    <submittedName>
        <fullName evidence="8">ATPase AAA</fullName>
    </submittedName>
</protein>
<dbReference type="EMBL" id="JQZW01000002">
    <property type="protein sequence ID" value="KGN99089.1"/>
    <property type="molecule type" value="Genomic_DNA"/>
</dbReference>
<dbReference type="eggNOG" id="COG3829">
    <property type="taxonomic scope" value="Bacteria"/>
</dbReference>
<dbReference type="InterPro" id="IPR025662">
    <property type="entry name" value="Sigma_54_int_dom_ATP-bd_1"/>
</dbReference>
<keyword evidence="1" id="KW-0547">Nucleotide-binding</keyword>
<dbReference type="InterPro" id="IPR002078">
    <property type="entry name" value="Sigma_54_int"/>
</dbReference>
<sequence>MDIDVQQIKQRFGIIGNAPLFLQALRTAAQVATTDMSVLVVGESGVGKEFFPQIIHQYSRRKHSKYIAINCGAIPEGTIDSELFGHRKGSFTGALGDRKGYFEEANGGTIFLDEVGELPLATQARLLRVLENGEFIPVGASQPVKTDVRVVAATNVNLGEAIRKGRFREDLFYRLNTVPIEVPPLRKRPEDIPLLFRRFASDFARLYQIPPLDLDDAAKEMLQAYRWPGNIRELRNITDRMSVLEESRLIGITTLRNYLQQEGLQDLHPVLVASADEGAKGGQSFANEREILYQVLFDLRRELNEVKAKVNELLPQKGRPEECPPQIFTPSSAGGKGADLPTVETTPHFLPLSSTPITSARTADETVIIDSEEMPEEELATDGSIVTLLDGERFLIKRAMARNKNATRQEIADQLGISVRTLHRKLKEYGLE</sequence>
<dbReference type="Pfam" id="PF02954">
    <property type="entry name" value="HTH_8"/>
    <property type="match status" value="1"/>
</dbReference>
<keyword evidence="2" id="KW-0067">ATP-binding</keyword>
<evidence type="ECO:0000313" key="8">
    <source>
        <dbReference type="EMBL" id="KGN99089.1"/>
    </source>
</evidence>
<dbReference type="STRING" id="266762.HQ36_01070"/>
<name>A0A0A2GF21_9PORP</name>
<dbReference type="CDD" id="cd00009">
    <property type="entry name" value="AAA"/>
    <property type="match status" value="1"/>
</dbReference>
<evidence type="ECO:0000313" key="9">
    <source>
        <dbReference type="Proteomes" id="UP000030134"/>
    </source>
</evidence>
<keyword evidence="5" id="KW-0804">Transcription</keyword>
<feature type="region of interest" description="Disordered" evidence="6">
    <location>
        <begin position="317"/>
        <end position="338"/>
    </location>
</feature>
<dbReference type="SMART" id="SM00382">
    <property type="entry name" value="AAA"/>
    <property type="match status" value="1"/>
</dbReference>
<feature type="domain" description="Sigma-54 factor interaction" evidence="7">
    <location>
        <begin position="14"/>
        <end position="243"/>
    </location>
</feature>
<evidence type="ECO:0000256" key="6">
    <source>
        <dbReference type="SAM" id="MobiDB-lite"/>
    </source>
</evidence>
<keyword evidence="3" id="KW-0805">Transcription regulation</keyword>
<keyword evidence="4" id="KW-0238">DNA-binding</keyword>
<dbReference type="GO" id="GO:0006355">
    <property type="term" value="P:regulation of DNA-templated transcription"/>
    <property type="evidence" value="ECO:0007669"/>
    <property type="project" value="InterPro"/>
</dbReference>
<reference evidence="8 9" key="1">
    <citation type="submission" date="2014-08" db="EMBL/GenBank/DDBJ databases">
        <title>Porphyromonas gingivicanis strain:COT-022_OH1391 Genome sequencing.</title>
        <authorList>
            <person name="Wallis C."/>
            <person name="Deusch O."/>
            <person name="O'Flynn C."/>
            <person name="Davis I."/>
            <person name="Jospin G."/>
            <person name="Darling A.E."/>
            <person name="Coil D.A."/>
            <person name="Alexiev A."/>
            <person name="Horsfall A."/>
            <person name="Kirkwood N."/>
            <person name="Harris S."/>
            <person name="Eisen J.A."/>
        </authorList>
    </citation>
    <scope>NUCLEOTIDE SEQUENCE [LARGE SCALE GENOMIC DNA]</scope>
    <source>
        <strain evidence="9">COT-022 OH1391</strain>
    </source>
</reference>
<dbReference type="FunFam" id="3.40.50.300:FF:000006">
    <property type="entry name" value="DNA-binding transcriptional regulator NtrC"/>
    <property type="match status" value="1"/>
</dbReference>
<dbReference type="Pfam" id="PF00158">
    <property type="entry name" value="Sigma54_activat"/>
    <property type="match status" value="1"/>
</dbReference>
<keyword evidence="9" id="KW-1185">Reference proteome</keyword>
<proteinExistence type="predicted"/>
<evidence type="ECO:0000256" key="2">
    <source>
        <dbReference type="ARBA" id="ARBA00022840"/>
    </source>
</evidence>
<dbReference type="GO" id="GO:0043565">
    <property type="term" value="F:sequence-specific DNA binding"/>
    <property type="evidence" value="ECO:0007669"/>
    <property type="project" value="InterPro"/>
</dbReference>
<dbReference type="InterPro" id="IPR058031">
    <property type="entry name" value="AAA_lid_NorR"/>
</dbReference>
<dbReference type="InterPro" id="IPR025944">
    <property type="entry name" value="Sigma_54_int_dom_CS"/>
</dbReference>
<dbReference type="InterPro" id="IPR027417">
    <property type="entry name" value="P-loop_NTPase"/>
</dbReference>
<dbReference type="Gene3D" id="1.10.10.60">
    <property type="entry name" value="Homeodomain-like"/>
    <property type="match status" value="1"/>
</dbReference>
<dbReference type="Pfam" id="PF25601">
    <property type="entry name" value="AAA_lid_14"/>
    <property type="match status" value="1"/>
</dbReference>
<dbReference type="Gene3D" id="1.10.8.60">
    <property type="match status" value="1"/>
</dbReference>
<organism evidence="8 9">
    <name type="scientific">Porphyromonas gingivicanis</name>
    <dbReference type="NCBI Taxonomy" id="266762"/>
    <lineage>
        <taxon>Bacteria</taxon>
        <taxon>Pseudomonadati</taxon>
        <taxon>Bacteroidota</taxon>
        <taxon>Bacteroidia</taxon>
        <taxon>Bacteroidales</taxon>
        <taxon>Porphyromonadaceae</taxon>
        <taxon>Porphyromonas</taxon>
    </lineage>
</organism>
<dbReference type="PROSITE" id="PS50045">
    <property type="entry name" value="SIGMA54_INTERACT_4"/>
    <property type="match status" value="1"/>
</dbReference>
<dbReference type="GO" id="GO:0005524">
    <property type="term" value="F:ATP binding"/>
    <property type="evidence" value="ECO:0007669"/>
    <property type="project" value="UniProtKB-KW"/>
</dbReference>
<dbReference type="SUPFAM" id="SSF46689">
    <property type="entry name" value="Homeodomain-like"/>
    <property type="match status" value="1"/>
</dbReference>
<dbReference type="AlphaFoldDB" id="A0A0A2GF21"/>
<comment type="caution">
    <text evidence="8">The sequence shown here is derived from an EMBL/GenBank/DDBJ whole genome shotgun (WGS) entry which is preliminary data.</text>
</comment>
<dbReference type="PROSITE" id="PS00675">
    <property type="entry name" value="SIGMA54_INTERACT_1"/>
    <property type="match status" value="1"/>
</dbReference>
<dbReference type="PROSITE" id="PS00676">
    <property type="entry name" value="SIGMA54_INTERACT_2"/>
    <property type="match status" value="1"/>
</dbReference>
<evidence type="ECO:0000256" key="5">
    <source>
        <dbReference type="ARBA" id="ARBA00023163"/>
    </source>
</evidence>
<gene>
    <name evidence="8" type="ORF">HQ36_01070</name>
</gene>
<dbReference type="InterPro" id="IPR002197">
    <property type="entry name" value="HTH_Fis"/>
</dbReference>
<evidence type="ECO:0000256" key="1">
    <source>
        <dbReference type="ARBA" id="ARBA00022741"/>
    </source>
</evidence>
<dbReference type="InterPro" id="IPR003593">
    <property type="entry name" value="AAA+_ATPase"/>
</dbReference>